<keyword evidence="4" id="KW-0964">Secreted</keyword>
<dbReference type="GO" id="GO:0034722">
    <property type="term" value="F:gamma-glutamyl-peptidase activity"/>
    <property type="evidence" value="ECO:0007669"/>
    <property type="project" value="UniProtKB-EC"/>
</dbReference>
<feature type="region of interest" description="Disordered" evidence="7">
    <location>
        <begin position="1"/>
        <end position="21"/>
    </location>
</feature>
<dbReference type="GO" id="GO:0046900">
    <property type="term" value="P:tetrahydrofolylpolyglutamate metabolic process"/>
    <property type="evidence" value="ECO:0007669"/>
    <property type="project" value="TreeGrafter"/>
</dbReference>
<dbReference type="AlphaFoldDB" id="A0A6C0EMB5"/>
<dbReference type="GO" id="GO:0005576">
    <property type="term" value="C:extracellular region"/>
    <property type="evidence" value="ECO:0007669"/>
    <property type="project" value="UniProtKB-SubCell"/>
</dbReference>
<dbReference type="PANTHER" id="PTHR11315">
    <property type="entry name" value="PROTEASE FAMILY C26 GAMMA-GLUTAMYL HYDROLASE"/>
    <property type="match status" value="1"/>
</dbReference>
<reference evidence="8" key="1">
    <citation type="journal article" date="2020" name="Nature">
        <title>Giant virus diversity and host interactions through global metagenomics.</title>
        <authorList>
            <person name="Schulz F."/>
            <person name="Roux S."/>
            <person name="Paez-Espino D."/>
            <person name="Jungbluth S."/>
            <person name="Walsh D.A."/>
            <person name="Denef V.J."/>
            <person name="McMahon K.D."/>
            <person name="Konstantinidis K.T."/>
            <person name="Eloe-Fadrosh E.A."/>
            <person name="Kyrpides N.C."/>
            <person name="Woyke T."/>
        </authorList>
    </citation>
    <scope>NUCLEOTIDE SEQUENCE</scope>
    <source>
        <strain evidence="8">GVMAG-M-3300009149-34</strain>
    </source>
</reference>
<dbReference type="InterPro" id="IPR011697">
    <property type="entry name" value="Peptidase_C26"/>
</dbReference>
<evidence type="ECO:0000256" key="5">
    <source>
        <dbReference type="ARBA" id="ARBA00022729"/>
    </source>
</evidence>
<keyword evidence="6" id="KW-0378">Hydrolase</keyword>
<dbReference type="PROSITE" id="PS51275">
    <property type="entry name" value="PEPTIDASE_C26_GGH"/>
    <property type="match status" value="1"/>
</dbReference>
<dbReference type="InterPro" id="IPR029062">
    <property type="entry name" value="Class_I_gatase-like"/>
</dbReference>
<dbReference type="EC" id="3.4.19.9" evidence="3"/>
<evidence type="ECO:0000256" key="6">
    <source>
        <dbReference type="ARBA" id="ARBA00022801"/>
    </source>
</evidence>
<evidence type="ECO:0000256" key="7">
    <source>
        <dbReference type="SAM" id="MobiDB-lite"/>
    </source>
</evidence>
<dbReference type="EMBL" id="MN738893">
    <property type="protein sequence ID" value="QHT30177.1"/>
    <property type="molecule type" value="Genomic_DNA"/>
</dbReference>
<evidence type="ECO:0000313" key="8">
    <source>
        <dbReference type="EMBL" id="QHT30177.1"/>
    </source>
</evidence>
<dbReference type="GO" id="GO:0005773">
    <property type="term" value="C:vacuole"/>
    <property type="evidence" value="ECO:0007669"/>
    <property type="project" value="TreeGrafter"/>
</dbReference>
<sequence>MTRTRSKKHSKKNNKTSKKKKRQLVVGMISVPLTPGKKYYQVCGDSYIASSHIKWLKRFGIKILPIPYTTKNFKKYMSKINGLYFPSGGAFAGTQTEYYKCCKKFVQMAMKENDKGNHFPIWGGCMGMQQLMIIADGHDDLEKLLQRFDSYDNLQSTLDFTEEGLNSRMMRQATKAEFNKLITKNCTLNNHKMGLSPTKFKRQQNIDKFYKIVSTSKDRKGKNYVSTIEGRFYPFYGVQWHPERSAAMDYFAKFFVNELKKNHTKNQKSTHKIYTKEIDCFNYSNRLYKRCRFYWHKRTSKHNRQLCSAAQLMKNVTEGKKDGQKFTGGV</sequence>
<protein>
    <recommendedName>
        <fullName evidence="3">folate gamma-glutamyl hydrolase</fullName>
        <ecNumber evidence="3">3.4.19.9</ecNumber>
    </recommendedName>
</protein>
<dbReference type="PROSITE" id="PS51273">
    <property type="entry name" value="GATASE_TYPE_1"/>
    <property type="match status" value="1"/>
</dbReference>
<comment type="similarity">
    <text evidence="2">Belongs to the peptidase C26 family.</text>
</comment>
<evidence type="ECO:0000256" key="2">
    <source>
        <dbReference type="ARBA" id="ARBA00011083"/>
    </source>
</evidence>
<evidence type="ECO:0000256" key="3">
    <source>
        <dbReference type="ARBA" id="ARBA00012886"/>
    </source>
</evidence>
<dbReference type="PANTHER" id="PTHR11315:SF0">
    <property type="entry name" value="FOLATE GAMMA-GLUTAMYL HYDROLASE"/>
    <property type="match status" value="1"/>
</dbReference>
<dbReference type="SUPFAM" id="SSF52317">
    <property type="entry name" value="Class I glutamine amidotransferase-like"/>
    <property type="match status" value="1"/>
</dbReference>
<comment type="subcellular location">
    <subcellularLocation>
        <location evidence="1">Secreted</location>
        <location evidence="1">Extracellular space</location>
    </subcellularLocation>
</comment>
<dbReference type="Pfam" id="PF07722">
    <property type="entry name" value="Peptidase_C26"/>
    <property type="match status" value="1"/>
</dbReference>
<accession>A0A6C0EMB5</accession>
<evidence type="ECO:0000256" key="1">
    <source>
        <dbReference type="ARBA" id="ARBA00004239"/>
    </source>
</evidence>
<dbReference type="InterPro" id="IPR015527">
    <property type="entry name" value="Pept_C26_g-glut_hydrolase"/>
</dbReference>
<dbReference type="Gene3D" id="3.40.50.880">
    <property type="match status" value="1"/>
</dbReference>
<proteinExistence type="inferred from homology"/>
<organism evidence="8">
    <name type="scientific">viral metagenome</name>
    <dbReference type="NCBI Taxonomy" id="1070528"/>
    <lineage>
        <taxon>unclassified sequences</taxon>
        <taxon>metagenomes</taxon>
        <taxon>organismal metagenomes</taxon>
    </lineage>
</organism>
<evidence type="ECO:0000256" key="4">
    <source>
        <dbReference type="ARBA" id="ARBA00022525"/>
    </source>
</evidence>
<keyword evidence="5" id="KW-0732">Signal</keyword>
<name>A0A6C0EMB5_9ZZZZ</name>